<evidence type="ECO:0000313" key="1">
    <source>
        <dbReference type="EMBL" id="QHS81386.1"/>
    </source>
</evidence>
<protein>
    <submittedName>
        <fullName evidence="1">Uncharacterized protein</fullName>
    </submittedName>
</protein>
<proteinExistence type="predicted"/>
<name>A0A6C0AP53_9ZZZZ</name>
<organism evidence="1">
    <name type="scientific">viral metagenome</name>
    <dbReference type="NCBI Taxonomy" id="1070528"/>
    <lineage>
        <taxon>unclassified sequences</taxon>
        <taxon>metagenomes</taxon>
        <taxon>organismal metagenomes</taxon>
    </lineage>
</organism>
<reference evidence="1" key="1">
    <citation type="journal article" date="2020" name="Nature">
        <title>Giant virus diversity and host interactions through global metagenomics.</title>
        <authorList>
            <person name="Schulz F."/>
            <person name="Roux S."/>
            <person name="Paez-Espino D."/>
            <person name="Jungbluth S."/>
            <person name="Walsh D.A."/>
            <person name="Denef V.J."/>
            <person name="McMahon K.D."/>
            <person name="Konstantinidis K.T."/>
            <person name="Eloe-Fadrosh E.A."/>
            <person name="Kyrpides N.C."/>
            <person name="Woyke T."/>
        </authorList>
    </citation>
    <scope>NUCLEOTIDE SEQUENCE</scope>
    <source>
        <strain evidence="1">GVMAG-S-1101161-73</strain>
    </source>
</reference>
<dbReference type="AlphaFoldDB" id="A0A6C0AP53"/>
<accession>A0A6C0AP53</accession>
<dbReference type="EMBL" id="MN740736">
    <property type="protein sequence ID" value="QHS81386.1"/>
    <property type="molecule type" value="Genomic_DNA"/>
</dbReference>
<sequence length="78" mass="9261">MIVIPPAVELEEYFMRLAKATWTKYTYNEADGEDEIKKKHKTLVISCDLDMLEEKVAVKLHYRFIRDTLYCFIEEIGN</sequence>